<proteinExistence type="predicted"/>
<sequence length="250" mass="28607">MSDSPPFYLDPLLSRSEEERIVKPIEYLAKCGYPLTRKDVIILASETAIFLKKPPQNARNLSKRWLVRFMSRWPKLRFAKAQKLSMKRAKATSDETVQSYFPELDRILTKYDIQNKPHLIYNVDETRFQTEHTPSKVVGPRGVKLNTITSERGQTTTLLACGNAVVKCMSPYFGFKGARYDARLMEGVVPGSKYSMPKSGWSNGNIAKHFLEEHFIPFLGQRKPGDHCHLLYDVHTSHISIPLIDLAKEH</sequence>
<keyword evidence="2" id="KW-1185">Reference proteome</keyword>
<gene>
    <name evidence="1" type="ORF">HOLleu_01179</name>
</gene>
<dbReference type="Proteomes" id="UP001152320">
    <property type="component" value="Chromosome 1"/>
</dbReference>
<evidence type="ECO:0000313" key="1">
    <source>
        <dbReference type="EMBL" id="KAJ8048744.1"/>
    </source>
</evidence>
<name>A0A9Q1CQH3_HOLLE</name>
<accession>A0A9Q1CQH3</accession>
<dbReference type="EMBL" id="JAIZAY010000001">
    <property type="protein sequence ID" value="KAJ8048744.1"/>
    <property type="molecule type" value="Genomic_DNA"/>
</dbReference>
<reference evidence="1" key="1">
    <citation type="submission" date="2021-10" db="EMBL/GenBank/DDBJ databases">
        <title>Tropical sea cucumber genome reveals ecological adaptation and Cuvierian tubules defense mechanism.</title>
        <authorList>
            <person name="Chen T."/>
        </authorList>
    </citation>
    <scope>NUCLEOTIDE SEQUENCE</scope>
    <source>
        <strain evidence="1">Nanhai2018</strain>
        <tissue evidence="1">Muscle</tissue>
    </source>
</reference>
<dbReference type="AlphaFoldDB" id="A0A9Q1CQH3"/>
<dbReference type="OrthoDB" id="10043687at2759"/>
<evidence type="ECO:0000313" key="2">
    <source>
        <dbReference type="Proteomes" id="UP001152320"/>
    </source>
</evidence>
<comment type="caution">
    <text evidence="1">The sequence shown here is derived from an EMBL/GenBank/DDBJ whole genome shotgun (WGS) entry which is preliminary data.</text>
</comment>
<organism evidence="1 2">
    <name type="scientific">Holothuria leucospilota</name>
    <name type="common">Black long sea cucumber</name>
    <name type="synonym">Mertensiothuria leucospilota</name>
    <dbReference type="NCBI Taxonomy" id="206669"/>
    <lineage>
        <taxon>Eukaryota</taxon>
        <taxon>Metazoa</taxon>
        <taxon>Echinodermata</taxon>
        <taxon>Eleutherozoa</taxon>
        <taxon>Echinozoa</taxon>
        <taxon>Holothuroidea</taxon>
        <taxon>Aspidochirotacea</taxon>
        <taxon>Aspidochirotida</taxon>
        <taxon>Holothuriidae</taxon>
        <taxon>Holothuria</taxon>
    </lineage>
</organism>
<protein>
    <submittedName>
        <fullName evidence="1">Uncharacterized protein</fullName>
    </submittedName>
</protein>